<feature type="compositionally biased region" description="Polar residues" evidence="1">
    <location>
        <begin position="24"/>
        <end position="36"/>
    </location>
</feature>
<sequence length="146" mass="15090">MRIDSTGSSPALPEESAKIPEASPLQQQSPAKNDSSIAFSCTQSQQPITFGNESVKPNENDKGSLKDKIASAGEHLKYVPGLGQVLKGIGNSDAGIGNTIAGGLGGVGEVLKNNVKGAVEGGSLNPQQLLVNAYMANVENFDKPKK</sequence>
<proteinExistence type="predicted"/>
<organism evidence="2 3">
    <name type="scientific">Pseudomonas asuensis</name>
    <dbReference type="NCBI Taxonomy" id="1825787"/>
    <lineage>
        <taxon>Bacteria</taxon>
        <taxon>Pseudomonadati</taxon>
        <taxon>Pseudomonadota</taxon>
        <taxon>Gammaproteobacteria</taxon>
        <taxon>Pseudomonadales</taxon>
        <taxon>Pseudomonadaceae</taxon>
        <taxon>Pseudomonas</taxon>
    </lineage>
</organism>
<dbReference type="Proteomes" id="UP000616499">
    <property type="component" value="Unassembled WGS sequence"/>
</dbReference>
<evidence type="ECO:0000313" key="2">
    <source>
        <dbReference type="EMBL" id="GGM33048.1"/>
    </source>
</evidence>
<dbReference type="EMBL" id="BMNW01000066">
    <property type="protein sequence ID" value="GGM33048.1"/>
    <property type="molecule type" value="Genomic_DNA"/>
</dbReference>
<name>A0ABQ2H5C7_9PSED</name>
<protein>
    <submittedName>
        <fullName evidence="2">Uncharacterized protein</fullName>
    </submittedName>
</protein>
<comment type="caution">
    <text evidence="2">The sequence shown here is derived from an EMBL/GenBank/DDBJ whole genome shotgun (WGS) entry which is preliminary data.</text>
</comment>
<feature type="region of interest" description="Disordered" evidence="1">
    <location>
        <begin position="1"/>
        <end position="36"/>
    </location>
</feature>
<evidence type="ECO:0000313" key="3">
    <source>
        <dbReference type="Proteomes" id="UP000616499"/>
    </source>
</evidence>
<dbReference type="RefSeq" id="WP_188868780.1">
    <property type="nucleotide sequence ID" value="NZ_BMNW01000066.1"/>
</dbReference>
<keyword evidence="3" id="KW-1185">Reference proteome</keyword>
<evidence type="ECO:0000256" key="1">
    <source>
        <dbReference type="SAM" id="MobiDB-lite"/>
    </source>
</evidence>
<gene>
    <name evidence="2" type="ORF">GCM10009425_49400</name>
</gene>
<accession>A0ABQ2H5C7</accession>
<reference evidence="3" key="1">
    <citation type="journal article" date="2019" name="Int. J. Syst. Evol. Microbiol.">
        <title>The Global Catalogue of Microorganisms (GCM) 10K type strain sequencing project: providing services to taxonomists for standard genome sequencing and annotation.</title>
        <authorList>
            <consortium name="The Broad Institute Genomics Platform"/>
            <consortium name="The Broad Institute Genome Sequencing Center for Infectious Disease"/>
            <person name="Wu L."/>
            <person name="Ma J."/>
        </authorList>
    </citation>
    <scope>NUCLEOTIDE SEQUENCE [LARGE SCALE GENOMIC DNA]</scope>
    <source>
        <strain evidence="3">JCM 13501</strain>
    </source>
</reference>